<accession>A0A8S5UBI2</accession>
<proteinExistence type="predicted"/>
<organism evidence="1">
    <name type="scientific">Podoviridae sp. ctZkC8</name>
    <dbReference type="NCBI Taxonomy" id="2825259"/>
    <lineage>
        <taxon>Viruses</taxon>
        <taxon>Duplodnaviria</taxon>
        <taxon>Heunggongvirae</taxon>
        <taxon>Uroviricota</taxon>
        <taxon>Caudoviricetes</taxon>
    </lineage>
</organism>
<name>A0A8S5UBI2_9CAUD</name>
<sequence length="29" mass="3604">MCFFICTRNPVFFRLLVCSIYYFYVICEL</sequence>
<dbReference type="EMBL" id="BK016062">
    <property type="protein sequence ID" value="DAF91853.1"/>
    <property type="molecule type" value="Genomic_DNA"/>
</dbReference>
<evidence type="ECO:0000313" key="1">
    <source>
        <dbReference type="EMBL" id="DAF91853.1"/>
    </source>
</evidence>
<reference evidence="1" key="1">
    <citation type="journal article" date="2021" name="Proc. Natl. Acad. Sci. U.S.A.">
        <title>A Catalog of Tens of Thousands of Viruses from Human Metagenomes Reveals Hidden Associations with Chronic Diseases.</title>
        <authorList>
            <person name="Tisza M.J."/>
            <person name="Buck C.B."/>
        </authorList>
    </citation>
    <scope>NUCLEOTIDE SEQUENCE</scope>
    <source>
        <strain evidence="1">CtZkC8</strain>
    </source>
</reference>
<protein>
    <submittedName>
        <fullName evidence="1">Uncharacterized protein</fullName>
    </submittedName>
</protein>